<keyword evidence="6" id="KW-1185">Reference proteome</keyword>
<dbReference type="PRINTS" id="PR00037">
    <property type="entry name" value="HTHLACR"/>
</dbReference>
<dbReference type="GO" id="GO:0003700">
    <property type="term" value="F:DNA-binding transcription factor activity"/>
    <property type="evidence" value="ECO:0007669"/>
    <property type="project" value="InterPro"/>
</dbReference>
<keyword evidence="2" id="KW-0238">DNA-binding</keyword>
<dbReference type="Gene3D" id="3.40.50.1360">
    <property type="match status" value="1"/>
</dbReference>
<evidence type="ECO:0000256" key="1">
    <source>
        <dbReference type="ARBA" id="ARBA00023015"/>
    </source>
</evidence>
<dbReference type="InterPro" id="IPR018356">
    <property type="entry name" value="Tscrpt_reg_HTH_DeoR_CS"/>
</dbReference>
<name>A0A512BWV6_9HYPH</name>
<proteinExistence type="predicted"/>
<evidence type="ECO:0000313" key="5">
    <source>
        <dbReference type="EMBL" id="GEO16440.1"/>
    </source>
</evidence>
<dbReference type="Pfam" id="PF08220">
    <property type="entry name" value="HTH_DeoR"/>
    <property type="match status" value="1"/>
</dbReference>
<dbReference type="RefSeq" id="WP_147021970.1">
    <property type="nucleotide sequence ID" value="NZ_BJYU01000065.1"/>
</dbReference>
<dbReference type="PROSITE" id="PS00894">
    <property type="entry name" value="HTH_DEOR_1"/>
    <property type="match status" value="1"/>
</dbReference>
<dbReference type="SUPFAM" id="SSF46785">
    <property type="entry name" value="Winged helix' DNA-binding domain"/>
    <property type="match status" value="1"/>
</dbReference>
<dbReference type="Pfam" id="PF00455">
    <property type="entry name" value="DeoRC"/>
    <property type="match status" value="1"/>
</dbReference>
<reference evidence="5 6" key="1">
    <citation type="submission" date="2019-07" db="EMBL/GenBank/DDBJ databases">
        <title>Whole genome shotgun sequence of Microvirga aerophila NBRC 106136.</title>
        <authorList>
            <person name="Hosoyama A."/>
            <person name="Uohara A."/>
            <person name="Ohji S."/>
            <person name="Ichikawa N."/>
        </authorList>
    </citation>
    <scope>NUCLEOTIDE SEQUENCE [LARGE SCALE GENOMIC DNA]</scope>
    <source>
        <strain evidence="5 6">NBRC 106136</strain>
    </source>
</reference>
<dbReference type="PANTHER" id="PTHR30363">
    <property type="entry name" value="HTH-TYPE TRANSCRIPTIONAL REGULATOR SRLR-RELATED"/>
    <property type="match status" value="1"/>
</dbReference>
<dbReference type="InterPro" id="IPR050313">
    <property type="entry name" value="Carb_Metab_HTH_regulators"/>
</dbReference>
<dbReference type="SMART" id="SM00420">
    <property type="entry name" value="HTH_DEOR"/>
    <property type="match status" value="1"/>
</dbReference>
<dbReference type="InterPro" id="IPR037171">
    <property type="entry name" value="NagB/RpiA_transferase-like"/>
</dbReference>
<dbReference type="InterPro" id="IPR036388">
    <property type="entry name" value="WH-like_DNA-bd_sf"/>
</dbReference>
<keyword evidence="3" id="KW-0804">Transcription</keyword>
<dbReference type="EMBL" id="BJYU01000065">
    <property type="protein sequence ID" value="GEO16440.1"/>
    <property type="molecule type" value="Genomic_DNA"/>
</dbReference>
<dbReference type="SMART" id="SM01134">
    <property type="entry name" value="DeoRC"/>
    <property type="match status" value="1"/>
</dbReference>
<feature type="domain" description="HTH deoR-type" evidence="4">
    <location>
        <begin position="9"/>
        <end position="64"/>
    </location>
</feature>
<dbReference type="GO" id="GO:0003677">
    <property type="term" value="F:DNA binding"/>
    <property type="evidence" value="ECO:0007669"/>
    <property type="project" value="UniProtKB-KW"/>
</dbReference>
<dbReference type="Gene3D" id="1.10.10.10">
    <property type="entry name" value="Winged helix-like DNA-binding domain superfamily/Winged helix DNA-binding domain"/>
    <property type="match status" value="1"/>
</dbReference>
<evidence type="ECO:0000256" key="2">
    <source>
        <dbReference type="ARBA" id="ARBA00023125"/>
    </source>
</evidence>
<keyword evidence="1" id="KW-0805">Transcription regulation</keyword>
<dbReference type="Proteomes" id="UP000321085">
    <property type="component" value="Unassembled WGS sequence"/>
</dbReference>
<dbReference type="InterPro" id="IPR014036">
    <property type="entry name" value="DeoR-like_C"/>
</dbReference>
<dbReference type="AlphaFoldDB" id="A0A512BWV6"/>
<accession>A0A512BWV6</accession>
<sequence length="257" mass="27825">MKQVKTRFPHERQQQIYDLIAERKMLGTAELAQLLNISPPTIRRDLATMVQAGLLARTHGGAVAIGSSGSMSEPLFLQKLRLRQNLKQRVGTAAAELVESNKVVVIDSGTTGLALARALAGRPITIVALDLKVAEAAAAGQTEVLIPGGRVRNGYYSVVGSWSSLLLKDIRADIFFMAADAIDETGVTNSTLDEADVKRAAMAQAKRTVLISDHSKIGARSFVHVCPLDRVDMLVTDRGAKAALQPYQLLFREIRLV</sequence>
<dbReference type="SUPFAM" id="SSF100950">
    <property type="entry name" value="NagB/RpiA/CoA transferase-like"/>
    <property type="match status" value="1"/>
</dbReference>
<comment type="caution">
    <text evidence="5">The sequence shown here is derived from an EMBL/GenBank/DDBJ whole genome shotgun (WGS) entry which is preliminary data.</text>
</comment>
<dbReference type="PANTHER" id="PTHR30363:SF44">
    <property type="entry name" value="AGA OPERON TRANSCRIPTIONAL REPRESSOR-RELATED"/>
    <property type="match status" value="1"/>
</dbReference>
<evidence type="ECO:0000256" key="3">
    <source>
        <dbReference type="ARBA" id="ARBA00023163"/>
    </source>
</evidence>
<dbReference type="InterPro" id="IPR036390">
    <property type="entry name" value="WH_DNA-bd_sf"/>
</dbReference>
<gene>
    <name evidence="5" type="ORF">MAE02_41360</name>
</gene>
<dbReference type="InterPro" id="IPR001034">
    <property type="entry name" value="DeoR_HTH"/>
</dbReference>
<protein>
    <submittedName>
        <fullName evidence="5">DeoR family transcriptional regulator</fullName>
    </submittedName>
</protein>
<organism evidence="5 6">
    <name type="scientific">Microvirga aerophila</name>
    <dbReference type="NCBI Taxonomy" id="670291"/>
    <lineage>
        <taxon>Bacteria</taxon>
        <taxon>Pseudomonadati</taxon>
        <taxon>Pseudomonadota</taxon>
        <taxon>Alphaproteobacteria</taxon>
        <taxon>Hyphomicrobiales</taxon>
        <taxon>Methylobacteriaceae</taxon>
        <taxon>Microvirga</taxon>
    </lineage>
</organism>
<evidence type="ECO:0000259" key="4">
    <source>
        <dbReference type="PROSITE" id="PS51000"/>
    </source>
</evidence>
<dbReference type="PROSITE" id="PS51000">
    <property type="entry name" value="HTH_DEOR_2"/>
    <property type="match status" value="1"/>
</dbReference>
<evidence type="ECO:0000313" key="6">
    <source>
        <dbReference type="Proteomes" id="UP000321085"/>
    </source>
</evidence>